<evidence type="ECO:0000313" key="1">
    <source>
        <dbReference type="EMBL" id="GAN78031.1"/>
    </source>
</evidence>
<name>A0A0D6P9J4_9PROT</name>
<dbReference type="Proteomes" id="UP000032680">
    <property type="component" value="Unassembled WGS sequence"/>
</dbReference>
<evidence type="ECO:0000313" key="2">
    <source>
        <dbReference type="Proteomes" id="UP000032680"/>
    </source>
</evidence>
<organism evidence="1 2">
    <name type="scientific">Acidisphaera rubrifaciens HS-AP3</name>
    <dbReference type="NCBI Taxonomy" id="1231350"/>
    <lineage>
        <taxon>Bacteria</taxon>
        <taxon>Pseudomonadati</taxon>
        <taxon>Pseudomonadota</taxon>
        <taxon>Alphaproteobacteria</taxon>
        <taxon>Acetobacterales</taxon>
        <taxon>Acetobacteraceae</taxon>
        <taxon>Acidisphaera</taxon>
    </lineage>
</organism>
<gene>
    <name evidence="1" type="ORF">Asru_0579_01</name>
</gene>
<reference evidence="1 2" key="1">
    <citation type="submission" date="2012-11" db="EMBL/GenBank/DDBJ databases">
        <title>Whole genome sequence of Acidisphaera rubrifaciens HS-AP3.</title>
        <authorList>
            <person name="Azuma Y."/>
            <person name="Higashiura N."/>
            <person name="Hirakawa H."/>
            <person name="Matsushita K."/>
        </authorList>
    </citation>
    <scope>NUCLEOTIDE SEQUENCE [LARGE SCALE GENOMIC DNA]</scope>
    <source>
        <strain evidence="1 2">HS-AP3</strain>
    </source>
</reference>
<comment type="caution">
    <text evidence="1">The sequence shown here is derived from an EMBL/GenBank/DDBJ whole genome shotgun (WGS) entry which is preliminary data.</text>
</comment>
<dbReference type="AlphaFoldDB" id="A0A0D6P9J4"/>
<proteinExistence type="predicted"/>
<dbReference type="RefSeq" id="WP_148360628.1">
    <property type="nucleotide sequence ID" value="NZ_BANB01000579.1"/>
</dbReference>
<protein>
    <submittedName>
        <fullName evidence="1">Uncharacterized protein</fullName>
    </submittedName>
</protein>
<keyword evidence="2" id="KW-1185">Reference proteome</keyword>
<dbReference type="EMBL" id="BANB01000579">
    <property type="protein sequence ID" value="GAN78031.1"/>
    <property type="molecule type" value="Genomic_DNA"/>
</dbReference>
<sequence length="110" mass="11660">MSEAAVLNRVAKRIADDLRGRLGPVDPRRDALIDVTGEVAAYAVYAGLTILEDGASVADLDNLHQMTWRLRQSLNWLGAVACVGSIARIVLQESMDTLEAAAALRGGAGD</sequence>
<accession>A0A0D6P9J4</accession>